<keyword evidence="1" id="KW-1133">Transmembrane helix</keyword>
<evidence type="ECO:0000256" key="1">
    <source>
        <dbReference type="SAM" id="Phobius"/>
    </source>
</evidence>
<dbReference type="InterPro" id="IPR003718">
    <property type="entry name" value="OsmC/Ohr_fam"/>
</dbReference>
<reference evidence="2" key="1">
    <citation type="submission" date="2019-08" db="EMBL/GenBank/DDBJ databases">
        <authorList>
            <person name="Kucharzyk K."/>
            <person name="Murdoch R.W."/>
            <person name="Higgins S."/>
            <person name="Loffler F."/>
        </authorList>
    </citation>
    <scope>NUCLEOTIDE SEQUENCE</scope>
</reference>
<dbReference type="SUPFAM" id="SSF82784">
    <property type="entry name" value="OsmC-like"/>
    <property type="match status" value="1"/>
</dbReference>
<name>A0A645A7T0_9ZZZZ</name>
<keyword evidence="1" id="KW-0472">Membrane</keyword>
<protein>
    <submittedName>
        <fullName evidence="2">Protein YhfA</fullName>
    </submittedName>
</protein>
<accession>A0A645A7T0</accession>
<evidence type="ECO:0000313" key="2">
    <source>
        <dbReference type="EMBL" id="MPM49127.1"/>
    </source>
</evidence>
<dbReference type="AlphaFoldDB" id="A0A645A7T0"/>
<dbReference type="Pfam" id="PF02566">
    <property type="entry name" value="OsmC"/>
    <property type="match status" value="1"/>
</dbReference>
<dbReference type="PANTHER" id="PTHR34352">
    <property type="entry name" value="PROTEIN YHFA"/>
    <property type="match status" value="1"/>
</dbReference>
<organism evidence="2">
    <name type="scientific">bioreactor metagenome</name>
    <dbReference type="NCBI Taxonomy" id="1076179"/>
    <lineage>
        <taxon>unclassified sequences</taxon>
        <taxon>metagenomes</taxon>
        <taxon>ecological metagenomes</taxon>
    </lineage>
</organism>
<keyword evidence="1" id="KW-0812">Transmembrane</keyword>
<feature type="transmembrane region" description="Helical" evidence="1">
    <location>
        <begin position="47"/>
        <end position="64"/>
    </location>
</feature>
<proteinExistence type="predicted"/>
<dbReference type="EMBL" id="VSSQ01012391">
    <property type="protein sequence ID" value="MPM49127.1"/>
    <property type="molecule type" value="Genomic_DNA"/>
</dbReference>
<dbReference type="InterPro" id="IPR015946">
    <property type="entry name" value="KH_dom-like_a/b"/>
</dbReference>
<gene>
    <name evidence="2" type="primary">yhfA_9</name>
    <name evidence="2" type="ORF">SDC9_95855</name>
</gene>
<sequence>MSNKLTVIADLINDKVKFSGISRDNNQVFIDAVQPLGEGDGYTPLELFLMSLATCSGMTLALLLRKMNKNVSELNVIASGERRETLPKYFKSIQLRFQLASNDVQPDDIESVIKNMEEYACPVWNMVKNNVDISSEYMIRYQ</sequence>
<comment type="caution">
    <text evidence="2">The sequence shown here is derived from an EMBL/GenBank/DDBJ whole genome shotgun (WGS) entry which is preliminary data.</text>
</comment>
<dbReference type="Gene3D" id="3.30.300.20">
    <property type="match status" value="1"/>
</dbReference>
<dbReference type="PANTHER" id="PTHR34352:SF1">
    <property type="entry name" value="PROTEIN YHFA"/>
    <property type="match status" value="1"/>
</dbReference>
<dbReference type="InterPro" id="IPR036102">
    <property type="entry name" value="OsmC/Ohrsf"/>
</dbReference>